<dbReference type="AlphaFoldDB" id="A0A2T4DV53"/>
<dbReference type="CDD" id="cd09083">
    <property type="entry name" value="EEP-1"/>
    <property type="match status" value="1"/>
</dbReference>
<proteinExistence type="predicted"/>
<dbReference type="InterPro" id="IPR005135">
    <property type="entry name" value="Endo/exonuclease/phosphatase"/>
</dbReference>
<protein>
    <submittedName>
        <fullName evidence="3">Endonuclease/exonuclease/phosphatase</fullName>
    </submittedName>
</protein>
<feature type="domain" description="Endonuclease/exonuclease/phosphatase" evidence="2">
    <location>
        <begin position="45"/>
        <end position="283"/>
    </location>
</feature>
<organism evidence="3 4">
    <name type="scientific">Marivirga lumbricoides</name>
    <dbReference type="NCBI Taxonomy" id="1046115"/>
    <lineage>
        <taxon>Bacteria</taxon>
        <taxon>Pseudomonadati</taxon>
        <taxon>Bacteroidota</taxon>
        <taxon>Cytophagia</taxon>
        <taxon>Cytophagales</taxon>
        <taxon>Marivirgaceae</taxon>
        <taxon>Marivirga</taxon>
    </lineage>
</organism>
<feature type="signal peptide" evidence="1">
    <location>
        <begin position="1"/>
        <end position="23"/>
    </location>
</feature>
<reference evidence="3 4" key="1">
    <citation type="submission" date="2018-03" db="EMBL/GenBank/DDBJ databases">
        <title>Cross-interface Injection: A General Nanoliter Liquid Handling Method Applied to Single Cells Genome Amplification Automated Nanoliter Liquid Handling Applied to Single Cell Multiple Displacement Amplification.</title>
        <authorList>
            <person name="Yun J."/>
            <person name="Xu P."/>
            <person name="Xu J."/>
            <person name="Dai X."/>
            <person name="Wang Y."/>
            <person name="Zheng X."/>
            <person name="Cao C."/>
            <person name="Yi Q."/>
            <person name="Zhu Y."/>
            <person name="Wang L."/>
            <person name="Dong Z."/>
            <person name="Huang Y."/>
            <person name="Huang L."/>
            <person name="Du W."/>
        </authorList>
    </citation>
    <scope>NUCLEOTIDE SEQUENCE [LARGE SCALE GENOMIC DNA]</scope>
    <source>
        <strain evidence="3 4">Z-D1-2</strain>
    </source>
</reference>
<keyword evidence="3" id="KW-0255">Endonuclease</keyword>
<dbReference type="EMBL" id="PYVU01000007">
    <property type="protein sequence ID" value="PTB97690.1"/>
    <property type="molecule type" value="Genomic_DNA"/>
</dbReference>
<dbReference type="GO" id="GO:0004519">
    <property type="term" value="F:endonuclease activity"/>
    <property type="evidence" value="ECO:0007669"/>
    <property type="project" value="UniProtKB-KW"/>
</dbReference>
<dbReference type="InterPro" id="IPR050410">
    <property type="entry name" value="CCR4/nocturin_mRNA_transcr"/>
</dbReference>
<comment type="caution">
    <text evidence="3">The sequence shown here is derived from an EMBL/GenBank/DDBJ whole genome shotgun (WGS) entry which is preliminary data.</text>
</comment>
<dbReference type="SUPFAM" id="SSF56219">
    <property type="entry name" value="DNase I-like"/>
    <property type="match status" value="1"/>
</dbReference>
<gene>
    <name evidence="3" type="ORF">C9994_01560</name>
</gene>
<evidence type="ECO:0000313" key="4">
    <source>
        <dbReference type="Proteomes" id="UP000240608"/>
    </source>
</evidence>
<accession>A0A2T4DV53</accession>
<dbReference type="Proteomes" id="UP000240608">
    <property type="component" value="Unassembled WGS sequence"/>
</dbReference>
<evidence type="ECO:0000256" key="1">
    <source>
        <dbReference type="SAM" id="SignalP"/>
    </source>
</evidence>
<dbReference type="GO" id="GO:0000175">
    <property type="term" value="F:3'-5'-RNA exonuclease activity"/>
    <property type="evidence" value="ECO:0007669"/>
    <property type="project" value="TreeGrafter"/>
</dbReference>
<dbReference type="PROSITE" id="PS51257">
    <property type="entry name" value="PROKAR_LIPOPROTEIN"/>
    <property type="match status" value="1"/>
</dbReference>
<sequence length="297" mass="33733">MIYKKIQQIPLLTILTLILFSCADDNTALEDEMTPVSLNDIKVSSFNIRFANPSDGFNRWENRRDDILSFLQIEDLDIIGMQEVLHSQILFFEANLTNYTKIGVGRDDGKQGGEYAPLYIKNNRFDILDSGNFWLSESPEVPSKGWDAVLNIICTYAHLYDVETSQEVFVFNTHYDHVGSTARVQSSSLILDSVQNKLNEDIRVILTGDLNVEPGNTAYNTLANILDDSFNSNIRFGPQGTYNGFNVGDNHNRRIDYILFKGFKSNSYKTISTVIDGRYLSDHFPIISNLAYRPLNN</sequence>
<keyword evidence="3" id="KW-0378">Hydrolase</keyword>
<keyword evidence="3" id="KW-0269">Exonuclease</keyword>
<name>A0A2T4DV53_9BACT</name>
<dbReference type="Gene3D" id="3.60.10.10">
    <property type="entry name" value="Endonuclease/exonuclease/phosphatase"/>
    <property type="match status" value="1"/>
</dbReference>
<dbReference type="PANTHER" id="PTHR12121:SF36">
    <property type="entry name" value="ENDONUCLEASE_EXONUCLEASE_PHOSPHATASE DOMAIN-CONTAINING PROTEIN"/>
    <property type="match status" value="1"/>
</dbReference>
<keyword evidence="1" id="KW-0732">Signal</keyword>
<dbReference type="PANTHER" id="PTHR12121">
    <property type="entry name" value="CARBON CATABOLITE REPRESSOR PROTEIN 4"/>
    <property type="match status" value="1"/>
</dbReference>
<dbReference type="Pfam" id="PF03372">
    <property type="entry name" value="Exo_endo_phos"/>
    <property type="match status" value="1"/>
</dbReference>
<feature type="chain" id="PRO_5015449702" evidence="1">
    <location>
        <begin position="24"/>
        <end position="297"/>
    </location>
</feature>
<evidence type="ECO:0000313" key="3">
    <source>
        <dbReference type="EMBL" id="PTB97690.1"/>
    </source>
</evidence>
<evidence type="ECO:0000259" key="2">
    <source>
        <dbReference type="Pfam" id="PF03372"/>
    </source>
</evidence>
<keyword evidence="3" id="KW-0540">Nuclease</keyword>
<dbReference type="InterPro" id="IPR036691">
    <property type="entry name" value="Endo/exonu/phosph_ase_sf"/>
</dbReference>